<gene>
    <name evidence="5" type="ORF">NEZAVI_LOCUS1939</name>
</gene>
<evidence type="ECO:0000256" key="1">
    <source>
        <dbReference type="ARBA" id="ARBA00022737"/>
    </source>
</evidence>
<feature type="repeat" description="ANK" evidence="3">
    <location>
        <begin position="608"/>
        <end position="640"/>
    </location>
</feature>
<dbReference type="PANTHER" id="PTHR24198">
    <property type="entry name" value="ANKYRIN REPEAT AND PROTEIN KINASE DOMAIN-CONTAINING PROTEIN"/>
    <property type="match status" value="1"/>
</dbReference>
<dbReference type="AlphaFoldDB" id="A0A9P0GYG3"/>
<feature type="region of interest" description="Disordered" evidence="4">
    <location>
        <begin position="1"/>
        <end position="43"/>
    </location>
</feature>
<reference evidence="5" key="1">
    <citation type="submission" date="2022-01" db="EMBL/GenBank/DDBJ databases">
        <authorList>
            <person name="King R."/>
        </authorList>
    </citation>
    <scope>NUCLEOTIDE SEQUENCE</scope>
</reference>
<dbReference type="PROSITE" id="PS50088">
    <property type="entry name" value="ANK_REPEAT"/>
    <property type="match status" value="1"/>
</dbReference>
<evidence type="ECO:0000256" key="3">
    <source>
        <dbReference type="PROSITE-ProRule" id="PRU00023"/>
    </source>
</evidence>
<evidence type="ECO:0000313" key="5">
    <source>
        <dbReference type="EMBL" id="CAH1390808.1"/>
    </source>
</evidence>
<dbReference type="InterPro" id="IPR002110">
    <property type="entry name" value="Ankyrin_rpt"/>
</dbReference>
<dbReference type="PROSITE" id="PS50297">
    <property type="entry name" value="ANK_REP_REGION"/>
    <property type="match status" value="1"/>
</dbReference>
<keyword evidence="1" id="KW-0677">Repeat</keyword>
<dbReference type="InterPro" id="IPR036770">
    <property type="entry name" value="Ankyrin_rpt-contain_sf"/>
</dbReference>
<protein>
    <submittedName>
        <fullName evidence="5">Uncharacterized protein</fullName>
    </submittedName>
</protein>
<evidence type="ECO:0000256" key="4">
    <source>
        <dbReference type="SAM" id="MobiDB-lite"/>
    </source>
</evidence>
<evidence type="ECO:0000256" key="2">
    <source>
        <dbReference type="ARBA" id="ARBA00023043"/>
    </source>
</evidence>
<sequence>MENSIITRTPLKDLNTGRNISSTQRKECMETKRKRKKTKKLSNDHTVQGTLLNYLTIGNSSKQILNETKKDESQVVEEKESLDDSKLTSDYNESLKNTMFRVNRFFMEDLKCPEFSPFSQISYSCSSASSCEYENHKIIAEQISETQEKALTFLAKSWYVLKYPLTCLINERTYLSPFVLRFLFYGIVDEKDESICLRIKDIIKGHLKLHPPCNKRLRNLYCSTLVGEIDNVDPSNPEIVTCNFKNILKCIDKTIKDINNKPDDDGVDDVVKEDVVVNKSFEIPENIDDFYQFFSDNYKKTGNILPTALISSNKDFEEDKDNIDSRAILKRLFFVFSLMVDILEENFRMWWMRSRYCLRNKLRSESSFPIIVKIVCEDIKDRNSLNEHCIEVFDLFSSCPKEYKFEIARYITLLSEVVRASEENKEMKFPSFGIHCNRFAKELSAFVKMTNVINEDTVSNIQLIYPYWLKFKVIGFILKSELTSNGIDDLNSVVKIIMRNLSLRPKTVLNKGNQRGISKKNLNPKNNKCDTSGETVIHKYCRMNNHKALSVALRSKDVNVNIADNAGWTPLHNTAHYNSIDCLKLLVKHRLTAPAGAEELNIFSLNSDNDTPLSCAVKQGNEKIVDILLSNGAGVTVWNTVSSDCSAVQLAKTKQMEEVLIKGWETSTSLYRNLNLTPLEIDLIYHMIISYCKLYHVREYPVTLDPKLCKPDSHYNFDYIQYCKDENTLLTLHELVEKLSTCRSNPKNLKMILFYLKCKIK</sequence>
<name>A0A9P0GYG3_NEZVI</name>
<dbReference type="Gene3D" id="1.25.40.20">
    <property type="entry name" value="Ankyrin repeat-containing domain"/>
    <property type="match status" value="1"/>
</dbReference>
<dbReference type="OrthoDB" id="6602733at2759"/>
<dbReference type="SMART" id="SM00248">
    <property type="entry name" value="ANK"/>
    <property type="match status" value="3"/>
</dbReference>
<dbReference type="PANTHER" id="PTHR24198:SF194">
    <property type="entry name" value="INVERSIN-A"/>
    <property type="match status" value="1"/>
</dbReference>
<evidence type="ECO:0000313" key="6">
    <source>
        <dbReference type="Proteomes" id="UP001152798"/>
    </source>
</evidence>
<dbReference type="Proteomes" id="UP001152798">
    <property type="component" value="Chromosome 1"/>
</dbReference>
<dbReference type="SUPFAM" id="SSF48403">
    <property type="entry name" value="Ankyrin repeat"/>
    <property type="match status" value="1"/>
</dbReference>
<keyword evidence="2 3" id="KW-0040">ANK repeat</keyword>
<organism evidence="5 6">
    <name type="scientific">Nezara viridula</name>
    <name type="common">Southern green stink bug</name>
    <name type="synonym">Cimex viridulus</name>
    <dbReference type="NCBI Taxonomy" id="85310"/>
    <lineage>
        <taxon>Eukaryota</taxon>
        <taxon>Metazoa</taxon>
        <taxon>Ecdysozoa</taxon>
        <taxon>Arthropoda</taxon>
        <taxon>Hexapoda</taxon>
        <taxon>Insecta</taxon>
        <taxon>Pterygota</taxon>
        <taxon>Neoptera</taxon>
        <taxon>Paraneoptera</taxon>
        <taxon>Hemiptera</taxon>
        <taxon>Heteroptera</taxon>
        <taxon>Panheteroptera</taxon>
        <taxon>Pentatomomorpha</taxon>
        <taxon>Pentatomoidea</taxon>
        <taxon>Pentatomidae</taxon>
        <taxon>Pentatominae</taxon>
        <taxon>Nezara</taxon>
    </lineage>
</organism>
<dbReference type="Pfam" id="PF12796">
    <property type="entry name" value="Ank_2"/>
    <property type="match status" value="1"/>
</dbReference>
<accession>A0A9P0GYG3</accession>
<keyword evidence="6" id="KW-1185">Reference proteome</keyword>
<proteinExistence type="predicted"/>
<dbReference type="EMBL" id="OV725077">
    <property type="protein sequence ID" value="CAH1390808.1"/>
    <property type="molecule type" value="Genomic_DNA"/>
</dbReference>